<name>A0ABU1MFN7_9HYPH</name>
<comment type="caution">
    <text evidence="1">The sequence shown here is derived from an EMBL/GenBank/DDBJ whole genome shotgun (WGS) entry which is preliminary data.</text>
</comment>
<protein>
    <submittedName>
        <fullName evidence="1">Uncharacterized protein (DUF4415 family)</fullName>
    </submittedName>
</protein>
<evidence type="ECO:0000313" key="1">
    <source>
        <dbReference type="EMBL" id="MDR6434585.1"/>
    </source>
</evidence>
<sequence>MKRAKPFKEALPELYESIQRSRGRPKVDNPKEAVTLRLDPDVVEKFKANGKNWRANMNDALRKAVGL</sequence>
<dbReference type="InterPro" id="IPR025528">
    <property type="entry name" value="BrnA_antitoxin"/>
</dbReference>
<proteinExistence type="predicted"/>
<dbReference type="Proteomes" id="UP001184614">
    <property type="component" value="Unassembled WGS sequence"/>
</dbReference>
<evidence type="ECO:0000313" key="2">
    <source>
        <dbReference type="Proteomes" id="UP001184614"/>
    </source>
</evidence>
<gene>
    <name evidence="1" type="ORF">J2782_004337</name>
</gene>
<accession>A0ABU1MFN7</accession>
<dbReference type="Pfam" id="PF14384">
    <property type="entry name" value="BrnA_antitoxin"/>
    <property type="match status" value="1"/>
</dbReference>
<reference evidence="1 2" key="1">
    <citation type="submission" date="2023-07" db="EMBL/GenBank/DDBJ databases">
        <title>Sorghum-associated microbial communities from plants grown in Nebraska, USA.</title>
        <authorList>
            <person name="Schachtman D."/>
        </authorList>
    </citation>
    <scope>NUCLEOTIDE SEQUENCE [LARGE SCALE GENOMIC DNA]</scope>
    <source>
        <strain evidence="1 2">DS1730</strain>
    </source>
</reference>
<dbReference type="EMBL" id="JAVDQT010000012">
    <property type="protein sequence ID" value="MDR6434585.1"/>
    <property type="molecule type" value="Genomic_DNA"/>
</dbReference>
<organism evidence="1 2">
    <name type="scientific">Brucella pseudogrignonensis</name>
    <dbReference type="NCBI Taxonomy" id="419475"/>
    <lineage>
        <taxon>Bacteria</taxon>
        <taxon>Pseudomonadati</taxon>
        <taxon>Pseudomonadota</taxon>
        <taxon>Alphaproteobacteria</taxon>
        <taxon>Hyphomicrobiales</taxon>
        <taxon>Brucellaceae</taxon>
        <taxon>Brucella/Ochrobactrum group</taxon>
        <taxon>Brucella</taxon>
    </lineage>
</organism>
<keyword evidence="2" id="KW-1185">Reference proteome</keyword>